<dbReference type="EMBL" id="AP014633">
    <property type="protein sequence ID" value="BAP55510.1"/>
    <property type="molecule type" value="Genomic_DNA"/>
</dbReference>
<name>A0A090AKF9_9GAMM</name>
<organism evidence="2 3">
    <name type="scientific">Thioploca ingrica</name>
    <dbReference type="NCBI Taxonomy" id="40754"/>
    <lineage>
        <taxon>Bacteria</taxon>
        <taxon>Pseudomonadati</taxon>
        <taxon>Pseudomonadota</taxon>
        <taxon>Gammaproteobacteria</taxon>
        <taxon>Thiotrichales</taxon>
        <taxon>Thiotrichaceae</taxon>
        <taxon>Thioploca</taxon>
    </lineage>
</organism>
<sequence length="192" mass="22094">MSTPIKQLYFTPKEYLELEGHSPFKHEYQRGLVYAMAGGKKKHVKITTNLGSLLSVHLFNSPCSVYVADMKVRITTADCYYYPDISVTCSETDLGNDDDNFILAPKLIIEVLSKSTEQFDRTDKFSDYQQILELEEYVLVSQDKVQVECYRKQEGEWEGHYYQRGDIVEIVSIGFKCPIEQIYTKVLGFIGV</sequence>
<evidence type="ECO:0000259" key="1">
    <source>
        <dbReference type="Pfam" id="PF05685"/>
    </source>
</evidence>
<proteinExistence type="predicted"/>
<accession>A0A090AKF9</accession>
<dbReference type="InterPro" id="IPR012296">
    <property type="entry name" value="Nuclease_put_TT1808"/>
</dbReference>
<dbReference type="HOGENOM" id="CLU_076312_6_0_6"/>
<dbReference type="Gene3D" id="3.90.1570.10">
    <property type="entry name" value="tt1808, chain A"/>
    <property type="match status" value="1"/>
</dbReference>
<dbReference type="CDD" id="cd06260">
    <property type="entry name" value="DUF820-like"/>
    <property type="match status" value="1"/>
</dbReference>
<dbReference type="Pfam" id="PF05685">
    <property type="entry name" value="Uma2"/>
    <property type="match status" value="1"/>
</dbReference>
<keyword evidence="3" id="KW-1185">Reference proteome</keyword>
<dbReference type="InterPro" id="IPR011335">
    <property type="entry name" value="Restrct_endonuc-II-like"/>
</dbReference>
<evidence type="ECO:0000313" key="3">
    <source>
        <dbReference type="Proteomes" id="UP000031623"/>
    </source>
</evidence>
<dbReference type="PANTHER" id="PTHR36558:SF1">
    <property type="entry name" value="RESTRICTION ENDONUCLEASE DOMAIN-CONTAINING PROTEIN-RELATED"/>
    <property type="match status" value="1"/>
</dbReference>
<evidence type="ECO:0000313" key="2">
    <source>
        <dbReference type="EMBL" id="BAP55510.1"/>
    </source>
</evidence>
<reference evidence="2 3" key="1">
    <citation type="journal article" date="2014" name="ISME J.">
        <title>Ecophysiology of Thioploca ingrica as revealed by the complete genome sequence supplemented with proteomic evidence.</title>
        <authorList>
            <person name="Kojima H."/>
            <person name="Ogura Y."/>
            <person name="Yamamoto N."/>
            <person name="Togashi T."/>
            <person name="Mori H."/>
            <person name="Watanabe T."/>
            <person name="Nemoto F."/>
            <person name="Kurokawa K."/>
            <person name="Hayashi T."/>
            <person name="Fukui M."/>
        </authorList>
    </citation>
    <scope>NUCLEOTIDE SEQUENCE [LARGE SCALE GENOMIC DNA]</scope>
</reference>
<gene>
    <name evidence="2" type="ORF">THII_1213</name>
</gene>
<dbReference type="OrthoDB" id="26750at2"/>
<feature type="domain" description="Putative restriction endonuclease" evidence="1">
    <location>
        <begin position="13"/>
        <end position="170"/>
    </location>
</feature>
<dbReference type="AlphaFoldDB" id="A0A090AKF9"/>
<dbReference type="KEGG" id="tig:THII_1213"/>
<dbReference type="InterPro" id="IPR008538">
    <property type="entry name" value="Uma2"/>
</dbReference>
<protein>
    <recommendedName>
        <fullName evidence="1">Putative restriction endonuclease domain-containing protein</fullName>
    </recommendedName>
</protein>
<dbReference type="PANTHER" id="PTHR36558">
    <property type="entry name" value="GLR1098 PROTEIN"/>
    <property type="match status" value="1"/>
</dbReference>
<dbReference type="Proteomes" id="UP000031623">
    <property type="component" value="Chromosome"/>
</dbReference>
<dbReference type="SUPFAM" id="SSF52980">
    <property type="entry name" value="Restriction endonuclease-like"/>
    <property type="match status" value="1"/>
</dbReference>